<dbReference type="AlphaFoldDB" id="A0A1G5QVF9"/>
<evidence type="ECO:0000313" key="2">
    <source>
        <dbReference type="Proteomes" id="UP000198767"/>
    </source>
</evidence>
<gene>
    <name evidence="1" type="ORF">SAMN04488118_10684</name>
</gene>
<evidence type="ECO:0000313" key="1">
    <source>
        <dbReference type="EMBL" id="SCZ65722.1"/>
    </source>
</evidence>
<accession>A0A1G5QVF9</accession>
<dbReference type="PROSITE" id="PS51257">
    <property type="entry name" value="PROKAR_LIPOPROTEIN"/>
    <property type="match status" value="1"/>
</dbReference>
<name>A0A1G5QVF9_9RHOB</name>
<dbReference type="EMBL" id="FMWG01000006">
    <property type="protein sequence ID" value="SCZ65722.1"/>
    <property type="molecule type" value="Genomic_DNA"/>
</dbReference>
<dbReference type="STRING" id="1156985.SAMN04488118_10684"/>
<keyword evidence="2" id="KW-1185">Reference proteome</keyword>
<reference evidence="1 2" key="1">
    <citation type="submission" date="2016-10" db="EMBL/GenBank/DDBJ databases">
        <authorList>
            <person name="de Groot N.N."/>
        </authorList>
    </citation>
    <scope>NUCLEOTIDE SEQUENCE [LARGE SCALE GENOMIC DNA]</scope>
    <source>
        <strain evidence="1 2">U95</strain>
    </source>
</reference>
<protein>
    <submittedName>
        <fullName evidence="1">Uncharacterized protein</fullName>
    </submittedName>
</protein>
<sequence>MAHQKSDRSYVDKSEVAFCGFVVAGCDATGIFELVEAPLDQVFSR</sequence>
<dbReference type="Proteomes" id="UP000198767">
    <property type="component" value="Unassembled WGS sequence"/>
</dbReference>
<organism evidence="1 2">
    <name type="scientific">Epibacterium ulvae</name>
    <dbReference type="NCBI Taxonomy" id="1156985"/>
    <lineage>
        <taxon>Bacteria</taxon>
        <taxon>Pseudomonadati</taxon>
        <taxon>Pseudomonadota</taxon>
        <taxon>Alphaproteobacteria</taxon>
        <taxon>Rhodobacterales</taxon>
        <taxon>Roseobacteraceae</taxon>
        <taxon>Epibacterium</taxon>
    </lineage>
</organism>
<proteinExistence type="predicted"/>